<evidence type="ECO:0000313" key="1">
    <source>
        <dbReference type="EMBL" id="MFC5407994.1"/>
    </source>
</evidence>
<protein>
    <recommendedName>
        <fullName evidence="3">Phage protein</fullName>
    </recommendedName>
</protein>
<dbReference type="EMBL" id="JBHSMA010000001">
    <property type="protein sequence ID" value="MFC5407994.1"/>
    <property type="molecule type" value="Genomic_DNA"/>
</dbReference>
<sequence length="84" mass="9854">MPNVSIWKMQRGKPMYMKELTEWFNKNNLIPAIGETIIIPIESTAFKVEMKHSGTGYWKVTMRYYDPEINEISVHCTEVANPFE</sequence>
<dbReference type="Proteomes" id="UP001596106">
    <property type="component" value="Unassembled WGS sequence"/>
</dbReference>
<reference evidence="2" key="1">
    <citation type="journal article" date="2019" name="Int. J. Syst. Evol. Microbiol.">
        <title>The Global Catalogue of Microorganisms (GCM) 10K type strain sequencing project: providing services to taxonomists for standard genome sequencing and annotation.</title>
        <authorList>
            <consortium name="The Broad Institute Genomics Platform"/>
            <consortium name="The Broad Institute Genome Sequencing Center for Infectious Disease"/>
            <person name="Wu L."/>
            <person name="Ma J."/>
        </authorList>
    </citation>
    <scope>NUCLEOTIDE SEQUENCE [LARGE SCALE GENOMIC DNA]</scope>
    <source>
        <strain evidence="2">CCUG 55250</strain>
    </source>
</reference>
<accession>A0ABW0I3S2</accession>
<name>A0ABW0I3S2_9BACT</name>
<proteinExistence type="predicted"/>
<comment type="caution">
    <text evidence="1">The sequence shown here is derived from an EMBL/GenBank/DDBJ whole genome shotgun (WGS) entry which is preliminary data.</text>
</comment>
<evidence type="ECO:0000313" key="2">
    <source>
        <dbReference type="Proteomes" id="UP001596106"/>
    </source>
</evidence>
<organism evidence="1 2">
    <name type="scientific">Larkinella bovis</name>
    <dbReference type="NCBI Taxonomy" id="683041"/>
    <lineage>
        <taxon>Bacteria</taxon>
        <taxon>Pseudomonadati</taxon>
        <taxon>Bacteroidota</taxon>
        <taxon>Cytophagia</taxon>
        <taxon>Cytophagales</taxon>
        <taxon>Spirosomataceae</taxon>
        <taxon>Larkinella</taxon>
    </lineage>
</organism>
<keyword evidence="2" id="KW-1185">Reference proteome</keyword>
<evidence type="ECO:0008006" key="3">
    <source>
        <dbReference type="Google" id="ProtNLM"/>
    </source>
</evidence>
<gene>
    <name evidence="1" type="ORF">ACFPMF_01645</name>
</gene>
<dbReference type="RefSeq" id="WP_379840684.1">
    <property type="nucleotide sequence ID" value="NZ_JBHSMA010000001.1"/>
</dbReference>